<dbReference type="Proteomes" id="UP000799439">
    <property type="component" value="Unassembled WGS sequence"/>
</dbReference>
<proteinExistence type="predicted"/>
<name>A0A9P4MKQ7_9PEZI</name>
<comment type="caution">
    <text evidence="1">The sequence shown here is derived from an EMBL/GenBank/DDBJ whole genome shotgun (WGS) entry which is preliminary data.</text>
</comment>
<protein>
    <submittedName>
        <fullName evidence="1">Uncharacterized protein</fullName>
    </submittedName>
</protein>
<evidence type="ECO:0000313" key="2">
    <source>
        <dbReference type="Proteomes" id="UP000799439"/>
    </source>
</evidence>
<dbReference type="EMBL" id="ML996085">
    <property type="protein sequence ID" value="KAF2153404.1"/>
    <property type="molecule type" value="Genomic_DNA"/>
</dbReference>
<keyword evidence="2" id="KW-1185">Reference proteome</keyword>
<organism evidence="1 2">
    <name type="scientific">Myriangium duriaei CBS 260.36</name>
    <dbReference type="NCBI Taxonomy" id="1168546"/>
    <lineage>
        <taxon>Eukaryota</taxon>
        <taxon>Fungi</taxon>
        <taxon>Dikarya</taxon>
        <taxon>Ascomycota</taxon>
        <taxon>Pezizomycotina</taxon>
        <taxon>Dothideomycetes</taxon>
        <taxon>Dothideomycetidae</taxon>
        <taxon>Myriangiales</taxon>
        <taxon>Myriangiaceae</taxon>
        <taxon>Myriangium</taxon>
    </lineage>
</organism>
<sequence length="184" mass="20633">MSISRSPSMVSIHSQEAIDIVRSNPGLDELMRLITVDIQILNTKHAVMEAWLLALDKSYAGLAMPPEALAMHAHYKMLCDRLAAQKAAFDQVRMRGFNTLTPEELLDAARMAIEWAQTAVDIAKERARLMETHTNVYGWKGLEGHIKAMKSAINSAGTAVKHARKVYDKAFFHMHKEYPEIGCI</sequence>
<reference evidence="1" key="1">
    <citation type="journal article" date="2020" name="Stud. Mycol.">
        <title>101 Dothideomycetes genomes: a test case for predicting lifestyles and emergence of pathogens.</title>
        <authorList>
            <person name="Haridas S."/>
            <person name="Albert R."/>
            <person name="Binder M."/>
            <person name="Bloem J."/>
            <person name="Labutti K."/>
            <person name="Salamov A."/>
            <person name="Andreopoulos B."/>
            <person name="Baker S."/>
            <person name="Barry K."/>
            <person name="Bills G."/>
            <person name="Bluhm B."/>
            <person name="Cannon C."/>
            <person name="Castanera R."/>
            <person name="Culley D."/>
            <person name="Daum C."/>
            <person name="Ezra D."/>
            <person name="Gonzalez J."/>
            <person name="Henrissat B."/>
            <person name="Kuo A."/>
            <person name="Liang C."/>
            <person name="Lipzen A."/>
            <person name="Lutzoni F."/>
            <person name="Magnuson J."/>
            <person name="Mondo S."/>
            <person name="Nolan M."/>
            <person name="Ohm R."/>
            <person name="Pangilinan J."/>
            <person name="Park H.-J."/>
            <person name="Ramirez L."/>
            <person name="Alfaro M."/>
            <person name="Sun H."/>
            <person name="Tritt A."/>
            <person name="Yoshinaga Y."/>
            <person name="Zwiers L.-H."/>
            <person name="Turgeon B."/>
            <person name="Goodwin S."/>
            <person name="Spatafora J."/>
            <person name="Crous P."/>
            <person name="Grigoriev I."/>
        </authorList>
    </citation>
    <scope>NUCLEOTIDE SEQUENCE</scope>
    <source>
        <strain evidence="1">CBS 260.36</strain>
    </source>
</reference>
<evidence type="ECO:0000313" key="1">
    <source>
        <dbReference type="EMBL" id="KAF2153404.1"/>
    </source>
</evidence>
<accession>A0A9P4MKQ7</accession>
<gene>
    <name evidence="1" type="ORF">K461DRAFT_293669</name>
</gene>
<dbReference type="AlphaFoldDB" id="A0A9P4MKQ7"/>